<keyword evidence="2" id="KW-1185">Reference proteome</keyword>
<dbReference type="RefSeq" id="WP_344872595.1">
    <property type="nucleotide sequence ID" value="NZ_BAAAZP010000009.1"/>
</dbReference>
<protein>
    <submittedName>
        <fullName evidence="1">Uncharacterized protein</fullName>
    </submittedName>
</protein>
<evidence type="ECO:0000313" key="2">
    <source>
        <dbReference type="Proteomes" id="UP001500902"/>
    </source>
</evidence>
<dbReference type="Proteomes" id="UP001500902">
    <property type="component" value="Unassembled WGS sequence"/>
</dbReference>
<evidence type="ECO:0000313" key="1">
    <source>
        <dbReference type="EMBL" id="GAA3645750.1"/>
    </source>
</evidence>
<organism evidence="1 2">
    <name type="scientific">Nonomuraea antimicrobica</name>
    <dbReference type="NCBI Taxonomy" id="561173"/>
    <lineage>
        <taxon>Bacteria</taxon>
        <taxon>Bacillati</taxon>
        <taxon>Actinomycetota</taxon>
        <taxon>Actinomycetes</taxon>
        <taxon>Streptosporangiales</taxon>
        <taxon>Streptosporangiaceae</taxon>
        <taxon>Nonomuraea</taxon>
    </lineage>
</organism>
<proteinExistence type="predicted"/>
<reference evidence="2" key="1">
    <citation type="journal article" date="2019" name="Int. J. Syst. Evol. Microbiol.">
        <title>The Global Catalogue of Microorganisms (GCM) 10K type strain sequencing project: providing services to taxonomists for standard genome sequencing and annotation.</title>
        <authorList>
            <consortium name="The Broad Institute Genomics Platform"/>
            <consortium name="The Broad Institute Genome Sequencing Center for Infectious Disease"/>
            <person name="Wu L."/>
            <person name="Ma J."/>
        </authorList>
    </citation>
    <scope>NUCLEOTIDE SEQUENCE [LARGE SCALE GENOMIC DNA]</scope>
    <source>
        <strain evidence="2">JCM 16904</strain>
    </source>
</reference>
<sequence length="59" mass="6472">MIENPSGCVDPRSRPLILHNQTNEYAMVYSGHRCTGRILAVVHPGGRTTQEFGSSVFIA</sequence>
<comment type="caution">
    <text evidence="1">The sequence shown here is derived from an EMBL/GenBank/DDBJ whole genome shotgun (WGS) entry which is preliminary data.</text>
</comment>
<accession>A0ABP7B2Q6</accession>
<name>A0ABP7B2Q6_9ACTN</name>
<dbReference type="EMBL" id="BAAAZP010000009">
    <property type="protein sequence ID" value="GAA3645750.1"/>
    <property type="molecule type" value="Genomic_DNA"/>
</dbReference>
<gene>
    <name evidence="1" type="ORF">GCM10022224_005540</name>
</gene>